<organism evidence="5 6">
    <name type="scientific">Besnoitia besnoiti</name>
    <name type="common">Apicomplexan protozoan</name>
    <dbReference type="NCBI Taxonomy" id="94643"/>
    <lineage>
        <taxon>Eukaryota</taxon>
        <taxon>Sar</taxon>
        <taxon>Alveolata</taxon>
        <taxon>Apicomplexa</taxon>
        <taxon>Conoidasida</taxon>
        <taxon>Coccidia</taxon>
        <taxon>Eucoccidiorida</taxon>
        <taxon>Eimeriorina</taxon>
        <taxon>Sarcocystidae</taxon>
        <taxon>Besnoitia</taxon>
    </lineage>
</organism>
<comment type="caution">
    <text evidence="5">The sequence shown here is derived from an EMBL/GenBank/DDBJ whole genome shotgun (WGS) entry which is preliminary data.</text>
</comment>
<gene>
    <name evidence="5" type="ORF">BESB_021550</name>
</gene>
<dbReference type="GeneID" id="40307216"/>
<evidence type="ECO:0000256" key="2">
    <source>
        <dbReference type="ARBA" id="ARBA00022741"/>
    </source>
</evidence>
<keyword evidence="3 4" id="KW-0418">Kinase</keyword>
<dbReference type="GO" id="GO:0005524">
    <property type="term" value="F:ATP binding"/>
    <property type="evidence" value="ECO:0007669"/>
    <property type="project" value="InterPro"/>
</dbReference>
<keyword evidence="1 4" id="KW-0808">Transferase</keyword>
<dbReference type="InterPro" id="IPR027417">
    <property type="entry name" value="P-loop_NTPase"/>
</dbReference>
<dbReference type="KEGG" id="bbes:BESB_021550"/>
<evidence type="ECO:0000256" key="4">
    <source>
        <dbReference type="RuleBase" id="RU003330"/>
    </source>
</evidence>
<evidence type="ECO:0000313" key="5">
    <source>
        <dbReference type="EMBL" id="PFH32214.1"/>
    </source>
</evidence>
<dbReference type="Pfam" id="PF00406">
    <property type="entry name" value="ADK"/>
    <property type="match status" value="1"/>
</dbReference>
<dbReference type="HAMAP" id="MF_00235">
    <property type="entry name" value="Adenylate_kinase_Adk"/>
    <property type="match status" value="1"/>
</dbReference>
<dbReference type="SUPFAM" id="SSF52540">
    <property type="entry name" value="P-loop containing nucleoside triphosphate hydrolases"/>
    <property type="match status" value="1"/>
</dbReference>
<reference evidence="5 6" key="1">
    <citation type="submission" date="2017-09" db="EMBL/GenBank/DDBJ databases">
        <title>Genome sequencing of Besnoitia besnoiti strain Bb-Ger1.</title>
        <authorList>
            <person name="Schares G."/>
            <person name="Venepally P."/>
            <person name="Lorenzi H.A."/>
        </authorList>
    </citation>
    <scope>NUCLEOTIDE SEQUENCE [LARGE SCALE GENOMIC DNA]</scope>
    <source>
        <strain evidence="5 6">Bb-Ger1</strain>
    </source>
</reference>
<evidence type="ECO:0000256" key="1">
    <source>
        <dbReference type="ARBA" id="ARBA00022679"/>
    </source>
</evidence>
<dbReference type="GO" id="GO:0004017">
    <property type="term" value="F:AMP kinase activity"/>
    <property type="evidence" value="ECO:0007669"/>
    <property type="project" value="InterPro"/>
</dbReference>
<protein>
    <submittedName>
        <fullName evidence="5">Adenylate kinase</fullName>
    </submittedName>
</protein>
<proteinExistence type="inferred from homology"/>
<dbReference type="EMBL" id="NWUJ01000012">
    <property type="protein sequence ID" value="PFH32214.1"/>
    <property type="molecule type" value="Genomic_DNA"/>
</dbReference>
<sequence length="237" mass="26436">MERLLRVGRPLKLLFMGAPGAGKGTYATRLAKAWSIPHISTGDLIRDEIRAKTPLGNLLQQHANKGDLVPDDVVTEICRKRLLKSDCAKGWILDGFPRTVKQALDLRELGRPSLCVHIFLPDNILTAKLLARRICATCGANFNIADIRSPPYDMPPLLPPADCTQCHGKPELIKRDDDTEEIVKNRLAVYKRDTEPLLQLYREEGTLLEYHVKKGVKDLLDLSSSIISRVEQLGTPA</sequence>
<name>A0A2A9M4R9_BESBE</name>
<accession>A0A2A9M4R9</accession>
<dbReference type="AlphaFoldDB" id="A0A2A9M4R9"/>
<keyword evidence="2" id="KW-0547">Nucleotide-binding</keyword>
<dbReference type="PROSITE" id="PS00113">
    <property type="entry name" value="ADENYLATE_KINASE"/>
    <property type="match status" value="1"/>
</dbReference>
<evidence type="ECO:0000256" key="3">
    <source>
        <dbReference type="ARBA" id="ARBA00022777"/>
    </source>
</evidence>
<dbReference type="NCBIfam" id="TIGR01351">
    <property type="entry name" value="adk"/>
    <property type="match status" value="1"/>
</dbReference>
<dbReference type="Proteomes" id="UP000224006">
    <property type="component" value="Chromosome XI"/>
</dbReference>
<dbReference type="CDD" id="cd01428">
    <property type="entry name" value="ADK"/>
    <property type="match status" value="1"/>
</dbReference>
<dbReference type="RefSeq" id="XP_029216223.1">
    <property type="nucleotide sequence ID" value="XM_029360864.1"/>
</dbReference>
<comment type="similarity">
    <text evidence="4">Belongs to the adenylate kinase family.</text>
</comment>
<dbReference type="VEuPathDB" id="ToxoDB:BESB_021550"/>
<dbReference type="InterPro" id="IPR006259">
    <property type="entry name" value="Adenyl_kin_sub"/>
</dbReference>
<dbReference type="Gene3D" id="3.40.50.300">
    <property type="entry name" value="P-loop containing nucleotide triphosphate hydrolases"/>
    <property type="match status" value="1"/>
</dbReference>
<dbReference type="PRINTS" id="PR00094">
    <property type="entry name" value="ADENYLTKNASE"/>
</dbReference>
<dbReference type="InterPro" id="IPR000850">
    <property type="entry name" value="Adenylat/UMP-CMP_kin"/>
</dbReference>
<dbReference type="InterPro" id="IPR033690">
    <property type="entry name" value="Adenylat_kinase_CS"/>
</dbReference>
<evidence type="ECO:0000313" key="6">
    <source>
        <dbReference type="Proteomes" id="UP000224006"/>
    </source>
</evidence>
<dbReference type="STRING" id="94643.A0A2A9M4R9"/>
<dbReference type="PANTHER" id="PTHR23359">
    <property type="entry name" value="NUCLEOTIDE KINASE"/>
    <property type="match status" value="1"/>
</dbReference>
<dbReference type="OrthoDB" id="439792at2759"/>
<keyword evidence="6" id="KW-1185">Reference proteome</keyword>